<reference evidence="1" key="1">
    <citation type="submission" date="2017-10" db="EMBL/GenBank/DDBJ databases">
        <title>Draft genome sequence of the planktic cyanobacteria Tychonema bourrellyi isolated from alpine lentic freshwater.</title>
        <authorList>
            <person name="Tett A."/>
            <person name="Armanini F."/>
            <person name="Asnicar F."/>
            <person name="Boscaini A."/>
            <person name="Pasolli E."/>
            <person name="Zolfo M."/>
            <person name="Donati C."/>
            <person name="Salmaso N."/>
            <person name="Segata N."/>
        </authorList>
    </citation>
    <scope>NUCLEOTIDE SEQUENCE</scope>
    <source>
        <strain evidence="1">FEM_GT703</strain>
    </source>
</reference>
<dbReference type="Proteomes" id="UP000226442">
    <property type="component" value="Unassembled WGS sequence"/>
</dbReference>
<dbReference type="RefSeq" id="WP_096829214.1">
    <property type="nucleotide sequence ID" value="NZ_NXIB02000067.1"/>
</dbReference>
<dbReference type="EMBL" id="NXIB02000067">
    <property type="protein sequence ID" value="PHX55055.1"/>
    <property type="molecule type" value="Genomic_DNA"/>
</dbReference>
<evidence type="ECO:0000313" key="2">
    <source>
        <dbReference type="Proteomes" id="UP000226442"/>
    </source>
</evidence>
<gene>
    <name evidence="1" type="ORF">CP500_012880</name>
</gene>
<sequence length="74" mass="7959">MPSENQDLPKTETPQGHNCLIPSDFVLSLLALPLLGGLLAAKATAEFVSSIGIESEEVFRGSRLPVLNFPHSQE</sequence>
<dbReference type="AlphaFoldDB" id="A0A2G4EZX7"/>
<protein>
    <submittedName>
        <fullName evidence="1">Uncharacterized protein</fullName>
    </submittedName>
</protein>
<keyword evidence="2" id="KW-1185">Reference proteome</keyword>
<comment type="caution">
    <text evidence="1">The sequence shown here is derived from an EMBL/GenBank/DDBJ whole genome shotgun (WGS) entry which is preliminary data.</text>
</comment>
<proteinExistence type="predicted"/>
<accession>A0A2G4EZX7</accession>
<name>A0A2G4EZX7_9CYAN</name>
<organism evidence="1 2">
    <name type="scientific">Tychonema bourrellyi FEM_GT703</name>
    <dbReference type="NCBI Taxonomy" id="2040638"/>
    <lineage>
        <taxon>Bacteria</taxon>
        <taxon>Bacillati</taxon>
        <taxon>Cyanobacteriota</taxon>
        <taxon>Cyanophyceae</taxon>
        <taxon>Oscillatoriophycideae</taxon>
        <taxon>Oscillatoriales</taxon>
        <taxon>Microcoleaceae</taxon>
        <taxon>Tychonema</taxon>
    </lineage>
</organism>
<evidence type="ECO:0000313" key="1">
    <source>
        <dbReference type="EMBL" id="PHX55055.1"/>
    </source>
</evidence>